<evidence type="ECO:0000313" key="2">
    <source>
        <dbReference type="Proteomes" id="UP000237000"/>
    </source>
</evidence>
<proteinExistence type="predicted"/>
<sequence length="60" mass="6716">RAMGEATKTERGDVESIERCPSEGRIVRAARTCDKAKNGVRWRTCKSRTNSRVYGSSLQV</sequence>
<reference evidence="2" key="1">
    <citation type="submission" date="2016-06" db="EMBL/GenBank/DDBJ databases">
        <title>Parallel loss of symbiosis genes in relatives of nitrogen-fixing non-legume Parasponia.</title>
        <authorList>
            <person name="Van Velzen R."/>
            <person name="Holmer R."/>
            <person name="Bu F."/>
            <person name="Rutten L."/>
            <person name="Van Zeijl A."/>
            <person name="Liu W."/>
            <person name="Santuari L."/>
            <person name="Cao Q."/>
            <person name="Sharma T."/>
            <person name="Shen D."/>
            <person name="Roswanjaya Y."/>
            <person name="Wardhani T."/>
            <person name="Kalhor M.S."/>
            <person name="Jansen J."/>
            <person name="Van den Hoogen J."/>
            <person name="Gungor B."/>
            <person name="Hartog M."/>
            <person name="Hontelez J."/>
            <person name="Verver J."/>
            <person name="Yang W.-C."/>
            <person name="Schijlen E."/>
            <person name="Repin R."/>
            <person name="Schilthuizen M."/>
            <person name="Schranz E."/>
            <person name="Heidstra R."/>
            <person name="Miyata K."/>
            <person name="Fedorova E."/>
            <person name="Kohlen W."/>
            <person name="Bisseling T."/>
            <person name="Smit S."/>
            <person name="Geurts R."/>
        </authorList>
    </citation>
    <scope>NUCLEOTIDE SEQUENCE [LARGE SCALE GENOMIC DNA]</scope>
    <source>
        <strain evidence="2">cv. RG33-2</strain>
    </source>
</reference>
<name>A0A2P5B6U7_TREOI</name>
<dbReference type="InParanoid" id="A0A2P5B6U7"/>
<feature type="non-terminal residue" evidence="1">
    <location>
        <position position="1"/>
    </location>
</feature>
<dbReference type="EMBL" id="JXTC01000592">
    <property type="protein sequence ID" value="PON44476.1"/>
    <property type="molecule type" value="Genomic_DNA"/>
</dbReference>
<evidence type="ECO:0000313" key="1">
    <source>
        <dbReference type="EMBL" id="PON44476.1"/>
    </source>
</evidence>
<keyword evidence="2" id="KW-1185">Reference proteome</keyword>
<gene>
    <name evidence="1" type="ORF">TorRG33x02_330710</name>
</gene>
<dbReference type="Proteomes" id="UP000237000">
    <property type="component" value="Unassembled WGS sequence"/>
</dbReference>
<organism evidence="1 2">
    <name type="scientific">Trema orientale</name>
    <name type="common">Charcoal tree</name>
    <name type="synonym">Celtis orientalis</name>
    <dbReference type="NCBI Taxonomy" id="63057"/>
    <lineage>
        <taxon>Eukaryota</taxon>
        <taxon>Viridiplantae</taxon>
        <taxon>Streptophyta</taxon>
        <taxon>Embryophyta</taxon>
        <taxon>Tracheophyta</taxon>
        <taxon>Spermatophyta</taxon>
        <taxon>Magnoliopsida</taxon>
        <taxon>eudicotyledons</taxon>
        <taxon>Gunneridae</taxon>
        <taxon>Pentapetalae</taxon>
        <taxon>rosids</taxon>
        <taxon>fabids</taxon>
        <taxon>Rosales</taxon>
        <taxon>Cannabaceae</taxon>
        <taxon>Trema</taxon>
    </lineage>
</organism>
<comment type="caution">
    <text evidence="1">The sequence shown here is derived from an EMBL/GenBank/DDBJ whole genome shotgun (WGS) entry which is preliminary data.</text>
</comment>
<dbReference type="AlphaFoldDB" id="A0A2P5B6U7"/>
<accession>A0A2P5B6U7</accession>
<protein>
    <submittedName>
        <fullName evidence="1">Uncharacterized protein</fullName>
    </submittedName>
</protein>